<dbReference type="Proteomes" id="UP000494365">
    <property type="component" value="Unassembled WGS sequence"/>
</dbReference>
<reference evidence="2 3" key="1">
    <citation type="submission" date="2020-04" db="EMBL/GenBank/DDBJ databases">
        <authorList>
            <person name="De Canck E."/>
        </authorList>
    </citation>
    <scope>NUCLEOTIDE SEQUENCE [LARGE SCALE GENOMIC DNA]</scope>
    <source>
        <strain evidence="2 3">LMG 28614</strain>
    </source>
</reference>
<accession>A0A6S7BB66</accession>
<proteinExistence type="predicted"/>
<keyword evidence="1" id="KW-0732">Signal</keyword>
<organism evidence="2 3">
    <name type="scientific">Paraburkholderia ultramafica</name>
    <dbReference type="NCBI Taxonomy" id="1544867"/>
    <lineage>
        <taxon>Bacteria</taxon>
        <taxon>Pseudomonadati</taxon>
        <taxon>Pseudomonadota</taxon>
        <taxon>Betaproteobacteria</taxon>
        <taxon>Burkholderiales</taxon>
        <taxon>Burkholderiaceae</taxon>
        <taxon>Paraburkholderia</taxon>
    </lineage>
</organism>
<evidence type="ECO:0000313" key="2">
    <source>
        <dbReference type="EMBL" id="CAB3792258.1"/>
    </source>
</evidence>
<protein>
    <submittedName>
        <fullName evidence="2">Uncharacterized protein</fullName>
    </submittedName>
</protein>
<keyword evidence="3" id="KW-1185">Reference proteome</keyword>
<sequence length="239" mass="24418">MGNASKTFRSTATFAAVSFAAVAFVAAGSANNLASAADAPEPFAWPASLAPFGNGYPNAGDACRRLGESPATSAYLDHMATLVGCPGGDDSASVRAILHDRRGHVVGEADGVTLISIPTEGTMGSAAPGHKSRHAQVKGTAFSATGTLPCARRAGQSTSMCRFGVVRNSDRTAIVTVYWPGGGTRTIFFGADGTVVGTATRATDRPMPGKIIARKNADVNLISIGDERYEIAEAILSGG</sequence>
<feature type="signal peptide" evidence="1">
    <location>
        <begin position="1"/>
        <end position="36"/>
    </location>
</feature>
<gene>
    <name evidence="2" type="ORF">LMG28614_03485</name>
</gene>
<evidence type="ECO:0000313" key="3">
    <source>
        <dbReference type="Proteomes" id="UP000494365"/>
    </source>
</evidence>
<evidence type="ECO:0000256" key="1">
    <source>
        <dbReference type="SAM" id="SignalP"/>
    </source>
</evidence>
<dbReference type="EMBL" id="CADIKK010000015">
    <property type="protein sequence ID" value="CAB3792258.1"/>
    <property type="molecule type" value="Genomic_DNA"/>
</dbReference>
<dbReference type="RefSeq" id="WP_175150717.1">
    <property type="nucleotide sequence ID" value="NZ_CADIKK010000015.1"/>
</dbReference>
<name>A0A6S7BB66_9BURK</name>
<feature type="chain" id="PRO_5028845415" evidence="1">
    <location>
        <begin position="37"/>
        <end position="239"/>
    </location>
</feature>
<dbReference type="AlphaFoldDB" id="A0A6S7BB66"/>